<dbReference type="GO" id="GO:0046872">
    <property type="term" value="F:metal ion binding"/>
    <property type="evidence" value="ECO:0007669"/>
    <property type="project" value="UniProtKB-KW"/>
</dbReference>
<dbReference type="InterPro" id="IPR008858">
    <property type="entry name" value="TROVE_dom"/>
</dbReference>
<dbReference type="SUPFAM" id="SSF53300">
    <property type="entry name" value="vWA-like"/>
    <property type="match status" value="1"/>
</dbReference>
<dbReference type="Proteomes" id="UP001501940">
    <property type="component" value="Chromosome 10"/>
</dbReference>
<reference evidence="8" key="3">
    <citation type="submission" date="2025-09" db="UniProtKB">
        <authorList>
            <consortium name="Ensembl"/>
        </authorList>
    </citation>
    <scope>IDENTIFICATION</scope>
</reference>
<keyword evidence="3" id="KW-0963">Cytoplasm</keyword>
<evidence type="ECO:0000256" key="3">
    <source>
        <dbReference type="ARBA" id="ARBA00022490"/>
    </source>
</evidence>
<dbReference type="GeneTree" id="ENSGT00390000006200"/>
<keyword evidence="5" id="KW-0694">RNA-binding</keyword>
<dbReference type="Pfam" id="PF25045">
    <property type="entry name" value="vWA_Ro60"/>
    <property type="match status" value="1"/>
</dbReference>
<sequence length="498" mass="55028">MEPSGSTTSNHTLNSTGGGCPWEVSDKARLCRFLCYGSEGDVYTAREEGRVSMENAGALLSMLQEGRGAEVVEEIKRFSQDGRAVRPGPSFFALALCSQHSELKTRQAALKALKEVCRDPTHMFSFIQYKKELKDGMKCGIWGRALRKAVSDWYNEQDAMSLAAAVTKCKQREGWSHQDLLRLSHTKPAKDAIALISKCITKGWKEVQVAYADKENSEEVVKVLSYLEVVEKVKHSCDETEVISLIEEHKLEREQLLTDHLKSKQVWRALLKEMPLHSVLKILGKMTSNKVLEPGSSETQLVCDRIQSETVLKKAKLHPFSILLASEHYKRGQGYQGKPKWEPDGSILKAMDSAFYKSFMIFARTEADTHVLAYSEGAVVPCSVSADMTLAEATVELVKIPSGSTDCSLPITWATESGKSVDVFIILTNNPLWTLTASPLESLKKHRQTSGANSKLVMCGLTSIGHAIADTEDRGLLSICGFDLGALSVIRNLAQDLI</sequence>
<feature type="domain" description="TROVE" evidence="7">
    <location>
        <begin position="13"/>
        <end position="367"/>
    </location>
</feature>
<dbReference type="GO" id="GO:1990904">
    <property type="term" value="C:ribonucleoprotein complex"/>
    <property type="evidence" value="ECO:0007669"/>
    <property type="project" value="UniProtKB-KW"/>
</dbReference>
<dbReference type="Gene3D" id="3.40.50.410">
    <property type="entry name" value="von Willebrand factor, type A domain"/>
    <property type="match status" value="1"/>
</dbReference>
<dbReference type="Pfam" id="PF05731">
    <property type="entry name" value="TROVE"/>
    <property type="match status" value="1"/>
</dbReference>
<proteinExistence type="inferred from homology"/>
<organism evidence="8 9">
    <name type="scientific">Amphiprion ocellaris</name>
    <name type="common">Clown anemonefish</name>
    <dbReference type="NCBI Taxonomy" id="80972"/>
    <lineage>
        <taxon>Eukaryota</taxon>
        <taxon>Metazoa</taxon>
        <taxon>Chordata</taxon>
        <taxon>Craniata</taxon>
        <taxon>Vertebrata</taxon>
        <taxon>Euteleostomi</taxon>
        <taxon>Actinopterygii</taxon>
        <taxon>Neopterygii</taxon>
        <taxon>Teleostei</taxon>
        <taxon>Neoteleostei</taxon>
        <taxon>Acanthomorphata</taxon>
        <taxon>Ovalentaria</taxon>
        <taxon>Pomacentridae</taxon>
        <taxon>Amphiprion</taxon>
    </lineage>
</organism>
<dbReference type="Ensembl" id="ENSAOCT00000040023.1">
    <property type="protein sequence ID" value="ENSAOCP00000039033.1"/>
    <property type="gene ID" value="ENSAOCG00000000143.2"/>
</dbReference>
<dbReference type="PANTHER" id="PTHR14202">
    <property type="entry name" value="60 KDA RIBONUCLEOPROTEIN SSA/RO"/>
    <property type="match status" value="1"/>
</dbReference>
<evidence type="ECO:0000256" key="5">
    <source>
        <dbReference type="ARBA" id="ARBA00022884"/>
    </source>
</evidence>
<evidence type="ECO:0000256" key="2">
    <source>
        <dbReference type="ARBA" id="ARBA00007814"/>
    </source>
</evidence>
<protein>
    <recommendedName>
        <fullName evidence="7">TROVE domain-containing protein</fullName>
    </recommendedName>
</protein>
<dbReference type="InterPro" id="IPR040322">
    <property type="entry name" value="TROVE2"/>
</dbReference>
<dbReference type="AlphaFoldDB" id="A0AAQ5XCG7"/>
<accession>A0AAQ5XCG7</accession>
<evidence type="ECO:0000313" key="8">
    <source>
        <dbReference type="Ensembl" id="ENSAOCP00000039033.1"/>
    </source>
</evidence>
<keyword evidence="9" id="KW-1185">Reference proteome</keyword>
<dbReference type="FunFam" id="3.40.50.410:FF:000040">
    <property type="entry name" value="60 kDa SS-A/Ro ribonucleoprotein isoform X1"/>
    <property type="match status" value="1"/>
</dbReference>
<dbReference type="InterPro" id="IPR036465">
    <property type="entry name" value="vWFA_dom_sf"/>
</dbReference>
<gene>
    <name evidence="8" type="primary">RO60</name>
</gene>
<evidence type="ECO:0000256" key="6">
    <source>
        <dbReference type="ARBA" id="ARBA00023274"/>
    </source>
</evidence>
<evidence type="ECO:0000256" key="4">
    <source>
        <dbReference type="ARBA" id="ARBA00022723"/>
    </source>
</evidence>
<reference evidence="8" key="2">
    <citation type="submission" date="2025-08" db="UniProtKB">
        <authorList>
            <consortium name="Ensembl"/>
        </authorList>
    </citation>
    <scope>IDENTIFICATION</scope>
</reference>
<dbReference type="InterPro" id="IPR037214">
    <property type="entry name" value="TROVE_dom_sf"/>
</dbReference>
<keyword evidence="6" id="KW-0687">Ribonucleoprotein</keyword>
<dbReference type="SUPFAM" id="SSF140864">
    <property type="entry name" value="TROVE domain-like"/>
    <property type="match status" value="1"/>
</dbReference>
<reference evidence="8 9" key="1">
    <citation type="submission" date="2022-01" db="EMBL/GenBank/DDBJ databases">
        <title>A chromosome-scale genome assembly of the false clownfish, Amphiprion ocellaris.</title>
        <authorList>
            <person name="Ryu T."/>
        </authorList>
    </citation>
    <scope>NUCLEOTIDE SEQUENCE [LARGE SCALE GENOMIC DNA]</scope>
</reference>
<comment type="subcellular location">
    <subcellularLocation>
        <location evidence="1">Cytoplasm</location>
    </subcellularLocation>
</comment>
<dbReference type="GO" id="GO:0005737">
    <property type="term" value="C:cytoplasm"/>
    <property type="evidence" value="ECO:0007669"/>
    <property type="project" value="UniProtKB-SubCell"/>
</dbReference>
<dbReference type="PANTHER" id="PTHR14202:SF0">
    <property type="entry name" value="RNA-BINDING PROTEIN RO60"/>
    <property type="match status" value="1"/>
</dbReference>
<dbReference type="InterPro" id="IPR056800">
    <property type="entry name" value="vWA_Ro60"/>
</dbReference>
<comment type="similarity">
    <text evidence="2">Belongs to the Ro 60 kDa family.</text>
</comment>
<evidence type="ECO:0000313" key="9">
    <source>
        <dbReference type="Proteomes" id="UP001501940"/>
    </source>
</evidence>
<evidence type="ECO:0000259" key="7">
    <source>
        <dbReference type="PROSITE" id="PS50988"/>
    </source>
</evidence>
<evidence type="ECO:0000256" key="1">
    <source>
        <dbReference type="ARBA" id="ARBA00004496"/>
    </source>
</evidence>
<dbReference type="GO" id="GO:0003723">
    <property type="term" value="F:RNA binding"/>
    <property type="evidence" value="ECO:0007669"/>
    <property type="project" value="UniProtKB-KW"/>
</dbReference>
<name>A0AAQ5XCG7_AMPOC</name>
<dbReference type="PROSITE" id="PS50988">
    <property type="entry name" value="TROVE"/>
    <property type="match status" value="1"/>
</dbReference>
<keyword evidence="4" id="KW-0479">Metal-binding</keyword>